<feature type="transmembrane region" description="Helical" evidence="1">
    <location>
        <begin position="93"/>
        <end position="116"/>
    </location>
</feature>
<proteinExistence type="predicted"/>
<organism evidence="3 4">
    <name type="scientific">[Ruminococcus] torques</name>
    <dbReference type="NCBI Taxonomy" id="33039"/>
    <lineage>
        <taxon>Bacteria</taxon>
        <taxon>Bacillati</taxon>
        <taxon>Bacillota</taxon>
        <taxon>Clostridia</taxon>
        <taxon>Lachnospirales</taxon>
        <taxon>Lachnospiraceae</taxon>
        <taxon>Mediterraneibacter</taxon>
    </lineage>
</organism>
<evidence type="ECO:0000313" key="4">
    <source>
        <dbReference type="Proteomes" id="UP000078383"/>
    </source>
</evidence>
<accession>A0A174ZBF3</accession>
<reference evidence="3 4" key="1">
    <citation type="submission" date="2015-09" db="EMBL/GenBank/DDBJ databases">
        <authorList>
            <consortium name="Pathogen Informatics"/>
        </authorList>
    </citation>
    <scope>NUCLEOTIDE SEQUENCE [LARGE SCALE GENOMIC DNA]</scope>
    <source>
        <strain evidence="3 4">2789STDY5834889</strain>
    </source>
</reference>
<name>A0A174ZBF3_9FIRM</name>
<feature type="transmembrane region" description="Helical" evidence="1">
    <location>
        <begin position="122"/>
        <end position="139"/>
    </location>
</feature>
<protein>
    <submittedName>
        <fullName evidence="3">Predicted integral membrane protein</fullName>
    </submittedName>
</protein>
<keyword evidence="1" id="KW-0812">Transmembrane</keyword>
<keyword evidence="1" id="KW-1133">Transmembrane helix</keyword>
<evidence type="ECO:0000313" key="3">
    <source>
        <dbReference type="EMBL" id="CUQ84545.1"/>
    </source>
</evidence>
<sequence length="174" mass="19804">MKIEKRWENNRSKMISYIVFGAYLFLLTWLVLFKFAFTIEEIPHLRQLNLIPFHYETSVAYITHMKEVIYNILIFVPAGVYFTAFLGKRKWWLGIGASFFVSLTFETVQWIFSIGVSDITDLIGNTLGSGVGAVLFAFLGKIFPKKRMSMINGIGAVVEVVGIALLSMLFVTNK</sequence>
<feature type="domain" description="VanZ-like" evidence="2">
    <location>
        <begin position="20"/>
        <end position="139"/>
    </location>
</feature>
<dbReference type="EMBL" id="CZBX01000004">
    <property type="protein sequence ID" value="CUQ84545.1"/>
    <property type="molecule type" value="Genomic_DNA"/>
</dbReference>
<evidence type="ECO:0000259" key="2">
    <source>
        <dbReference type="Pfam" id="PF04892"/>
    </source>
</evidence>
<dbReference type="InterPro" id="IPR006976">
    <property type="entry name" value="VanZ-like"/>
</dbReference>
<dbReference type="InterPro" id="IPR053150">
    <property type="entry name" value="Teicoplanin_resist-assoc"/>
</dbReference>
<dbReference type="PANTHER" id="PTHR36834">
    <property type="entry name" value="MEMBRANE PROTEIN-RELATED"/>
    <property type="match status" value="1"/>
</dbReference>
<feature type="transmembrane region" description="Helical" evidence="1">
    <location>
        <begin position="151"/>
        <end position="171"/>
    </location>
</feature>
<dbReference type="OrthoDB" id="4822551at2"/>
<feature type="transmembrane region" description="Helical" evidence="1">
    <location>
        <begin position="15"/>
        <end position="37"/>
    </location>
</feature>
<evidence type="ECO:0000256" key="1">
    <source>
        <dbReference type="SAM" id="Phobius"/>
    </source>
</evidence>
<feature type="transmembrane region" description="Helical" evidence="1">
    <location>
        <begin position="68"/>
        <end position="86"/>
    </location>
</feature>
<keyword evidence="1" id="KW-0472">Membrane</keyword>
<dbReference type="PANTHER" id="PTHR36834:SF2">
    <property type="entry name" value="MEMBRANE PROTEIN"/>
    <property type="match status" value="1"/>
</dbReference>
<gene>
    <name evidence="3" type="ORF">ERS852502_00932</name>
</gene>
<dbReference type="AlphaFoldDB" id="A0A174ZBF3"/>
<dbReference type="RefSeq" id="WP_055171512.1">
    <property type="nucleotide sequence ID" value="NZ_CZBX01000004.1"/>
</dbReference>
<dbReference type="Proteomes" id="UP000078383">
    <property type="component" value="Unassembled WGS sequence"/>
</dbReference>
<dbReference type="Pfam" id="PF04892">
    <property type="entry name" value="VanZ"/>
    <property type="match status" value="1"/>
</dbReference>